<gene>
    <name evidence="17" type="ORF">SAMN04488692_11638</name>
</gene>
<evidence type="ECO:0000256" key="13">
    <source>
        <dbReference type="PIRSR" id="PIRSR618044-1"/>
    </source>
</evidence>
<keyword evidence="10" id="KW-0573">Peptidoglycan synthesis</keyword>
<dbReference type="Pfam" id="PF07943">
    <property type="entry name" value="PBP5_C"/>
    <property type="match status" value="1"/>
</dbReference>
<dbReference type="Pfam" id="PF00768">
    <property type="entry name" value="Peptidase_S11"/>
    <property type="match status" value="1"/>
</dbReference>
<feature type="binding site" evidence="14">
    <location>
        <position position="236"/>
    </location>
    <ligand>
        <name>substrate</name>
    </ligand>
</feature>
<name>A0A1G9QD93_9FIRM</name>
<protein>
    <recommendedName>
        <fullName evidence="4">serine-type D-Ala-D-Ala carboxypeptidase</fullName>
        <ecNumber evidence="4">3.4.16.4</ecNumber>
    </recommendedName>
</protein>
<dbReference type="InterPro" id="IPR001967">
    <property type="entry name" value="Peptidase_S11_N"/>
</dbReference>
<evidence type="ECO:0000256" key="7">
    <source>
        <dbReference type="ARBA" id="ARBA00022729"/>
    </source>
</evidence>
<dbReference type="GO" id="GO:0008360">
    <property type="term" value="P:regulation of cell shape"/>
    <property type="evidence" value="ECO:0007669"/>
    <property type="project" value="UniProtKB-KW"/>
</dbReference>
<evidence type="ECO:0000256" key="12">
    <source>
        <dbReference type="ARBA" id="ARBA00034000"/>
    </source>
</evidence>
<keyword evidence="5 17" id="KW-0121">Carboxypeptidase</keyword>
<evidence type="ECO:0000256" key="5">
    <source>
        <dbReference type="ARBA" id="ARBA00022645"/>
    </source>
</evidence>
<dbReference type="GO" id="GO:0071555">
    <property type="term" value="P:cell wall organization"/>
    <property type="evidence" value="ECO:0007669"/>
    <property type="project" value="UniProtKB-KW"/>
</dbReference>
<dbReference type="PANTHER" id="PTHR21581">
    <property type="entry name" value="D-ALANYL-D-ALANINE CARBOXYPEPTIDASE"/>
    <property type="match status" value="1"/>
</dbReference>
<evidence type="ECO:0000256" key="14">
    <source>
        <dbReference type="PIRSR" id="PIRSR618044-2"/>
    </source>
</evidence>
<evidence type="ECO:0000256" key="2">
    <source>
        <dbReference type="ARBA" id="ARBA00004752"/>
    </source>
</evidence>
<evidence type="ECO:0000256" key="6">
    <source>
        <dbReference type="ARBA" id="ARBA00022670"/>
    </source>
</evidence>
<dbReference type="SMART" id="SM00936">
    <property type="entry name" value="PBP5_C"/>
    <property type="match status" value="1"/>
</dbReference>
<proteinExistence type="inferred from homology"/>
<dbReference type="InterPro" id="IPR018044">
    <property type="entry name" value="Peptidase_S11"/>
</dbReference>
<evidence type="ECO:0000313" key="17">
    <source>
        <dbReference type="EMBL" id="SDM08870.1"/>
    </source>
</evidence>
<dbReference type="PANTHER" id="PTHR21581:SF6">
    <property type="entry name" value="TRAFFICKING PROTEIN PARTICLE COMPLEX SUBUNIT 12"/>
    <property type="match status" value="1"/>
</dbReference>
<keyword evidence="7" id="KW-0732">Signal</keyword>
<comment type="catalytic activity">
    <reaction evidence="12">
        <text>Preferential cleavage: (Ac)2-L-Lys-D-Ala-|-D-Ala. Also transpeptidation of peptidyl-alanyl moieties that are N-acyl substituents of D-alanine.</text>
        <dbReference type="EC" id="3.4.16.4"/>
    </reaction>
</comment>
<evidence type="ECO:0000259" key="16">
    <source>
        <dbReference type="SMART" id="SM00936"/>
    </source>
</evidence>
<feature type="active site" description="Proton acceptor" evidence="13">
    <location>
        <position position="74"/>
    </location>
</feature>
<feature type="active site" evidence="13">
    <location>
        <position position="131"/>
    </location>
</feature>
<comment type="pathway">
    <text evidence="2">Cell wall biogenesis; peptidoglycan biosynthesis.</text>
</comment>
<dbReference type="EC" id="3.4.16.4" evidence="4"/>
<reference evidence="17 18" key="1">
    <citation type="submission" date="2016-10" db="EMBL/GenBank/DDBJ databases">
        <authorList>
            <person name="de Groot N.N."/>
        </authorList>
    </citation>
    <scope>NUCLEOTIDE SEQUENCE [LARGE SCALE GENOMIC DNA]</scope>
    <source>
        <strain evidence="17 18">SLAS-1</strain>
    </source>
</reference>
<keyword evidence="8" id="KW-0378">Hydrolase</keyword>
<dbReference type="Gene3D" id="3.40.710.10">
    <property type="entry name" value="DD-peptidase/beta-lactamase superfamily"/>
    <property type="match status" value="1"/>
</dbReference>
<feature type="active site" description="Acyl-ester intermediate" evidence="13">
    <location>
        <position position="71"/>
    </location>
</feature>
<feature type="domain" description="Peptidase S11 D-Ala-D-Ala carboxypeptidase A C-terminal" evidence="16">
    <location>
        <begin position="286"/>
        <end position="376"/>
    </location>
</feature>
<dbReference type="GO" id="GO:0009002">
    <property type="term" value="F:serine-type D-Ala-D-Ala carboxypeptidase activity"/>
    <property type="evidence" value="ECO:0007669"/>
    <property type="project" value="UniProtKB-EC"/>
</dbReference>
<evidence type="ECO:0000313" key="18">
    <source>
        <dbReference type="Proteomes" id="UP000199476"/>
    </source>
</evidence>
<keyword evidence="11" id="KW-0961">Cell wall biogenesis/degradation</keyword>
<dbReference type="InterPro" id="IPR012338">
    <property type="entry name" value="Beta-lactam/transpept-like"/>
</dbReference>
<evidence type="ECO:0000256" key="10">
    <source>
        <dbReference type="ARBA" id="ARBA00022984"/>
    </source>
</evidence>
<keyword evidence="18" id="KW-1185">Reference proteome</keyword>
<evidence type="ECO:0000256" key="4">
    <source>
        <dbReference type="ARBA" id="ARBA00012448"/>
    </source>
</evidence>
<evidence type="ECO:0000256" key="8">
    <source>
        <dbReference type="ARBA" id="ARBA00022801"/>
    </source>
</evidence>
<organism evidence="17 18">
    <name type="scientific">Halarsenatibacter silvermanii</name>
    <dbReference type="NCBI Taxonomy" id="321763"/>
    <lineage>
        <taxon>Bacteria</taxon>
        <taxon>Bacillati</taxon>
        <taxon>Bacillota</taxon>
        <taxon>Clostridia</taxon>
        <taxon>Halanaerobiales</taxon>
        <taxon>Halarsenatibacteraceae</taxon>
        <taxon>Halarsenatibacter</taxon>
    </lineage>
</organism>
<dbReference type="SUPFAM" id="SSF69189">
    <property type="entry name" value="Penicillin-binding protein associated domain"/>
    <property type="match status" value="1"/>
</dbReference>
<dbReference type="UniPathway" id="UPA00219"/>
<sequence>MFFFRGVKRWAGILSKNLLAAGLIIILLFMYAFTAGASEPDVTAPAALLLEPETGSVLYEKNAGKEHPPASLTKMMTVLLGIEALEAGEIKLKDRVTASSYASSMGGSQIFIEEGDILSVEELLKAIMVASANDASVVLAEAKAGDCSVFIEKMNERAEELGLDNTHFKTVNGLPHENQYTTAEDMARLARELVKYPKVMDWSQIWTKTLELADREAMIVNTNRMINSYSGLDGLKTGYTRDAGFNLVATASRDNMRLISVVLGAENESNRSESTAALLDYGFENYRLEKVLAAEEVLKDLSLKNSAPENVKGTPGSNLYALVEKGDTTEIDYELELDKNVEFPVEAGESIGTIYSLVEGEPVYEAELEAENRIEKAGILMRILRWFRNLFL</sequence>
<dbReference type="Proteomes" id="UP000199476">
    <property type="component" value="Unassembled WGS sequence"/>
</dbReference>
<dbReference type="GO" id="GO:0009252">
    <property type="term" value="P:peptidoglycan biosynthetic process"/>
    <property type="evidence" value="ECO:0007669"/>
    <property type="project" value="UniProtKB-UniPathway"/>
</dbReference>
<evidence type="ECO:0000256" key="1">
    <source>
        <dbReference type="ARBA" id="ARBA00003217"/>
    </source>
</evidence>
<dbReference type="AlphaFoldDB" id="A0A1G9QD93"/>
<evidence type="ECO:0000256" key="3">
    <source>
        <dbReference type="ARBA" id="ARBA00007164"/>
    </source>
</evidence>
<dbReference type="STRING" id="321763.SAMN04488692_11638"/>
<dbReference type="Gene3D" id="2.60.410.10">
    <property type="entry name" value="D-Ala-D-Ala carboxypeptidase, C-terminal domain"/>
    <property type="match status" value="1"/>
</dbReference>
<dbReference type="InterPro" id="IPR015956">
    <property type="entry name" value="Peniciliin-bd_prot_C_sf"/>
</dbReference>
<evidence type="ECO:0000256" key="11">
    <source>
        <dbReference type="ARBA" id="ARBA00023316"/>
    </source>
</evidence>
<keyword evidence="9" id="KW-0133">Cell shape</keyword>
<dbReference type="PRINTS" id="PR00725">
    <property type="entry name" value="DADACBPTASE1"/>
</dbReference>
<dbReference type="SUPFAM" id="SSF56601">
    <property type="entry name" value="beta-lactamase/transpeptidase-like"/>
    <property type="match status" value="1"/>
</dbReference>
<accession>A0A1G9QD93</accession>
<comment type="similarity">
    <text evidence="3 15">Belongs to the peptidase S11 family.</text>
</comment>
<dbReference type="InterPro" id="IPR012907">
    <property type="entry name" value="Peptidase_S11_C"/>
</dbReference>
<keyword evidence="6" id="KW-0645">Protease</keyword>
<dbReference type="GO" id="GO:0006508">
    <property type="term" value="P:proteolysis"/>
    <property type="evidence" value="ECO:0007669"/>
    <property type="project" value="UniProtKB-KW"/>
</dbReference>
<comment type="function">
    <text evidence="1">Removes C-terminal D-alanyl residues from sugar-peptide cell wall precursors.</text>
</comment>
<evidence type="ECO:0000256" key="15">
    <source>
        <dbReference type="RuleBase" id="RU004016"/>
    </source>
</evidence>
<dbReference type="EMBL" id="FNGO01000016">
    <property type="protein sequence ID" value="SDM08870.1"/>
    <property type="molecule type" value="Genomic_DNA"/>
</dbReference>
<dbReference type="InterPro" id="IPR037167">
    <property type="entry name" value="Peptidase_S11_C_sf"/>
</dbReference>
<evidence type="ECO:0000256" key="9">
    <source>
        <dbReference type="ARBA" id="ARBA00022960"/>
    </source>
</evidence>